<protein>
    <recommendedName>
        <fullName evidence="3">BNR/Asp-box repeat-containing protein</fullName>
    </recommendedName>
</protein>
<keyword evidence="2" id="KW-1185">Reference proteome</keyword>
<dbReference type="SUPFAM" id="SSF110296">
    <property type="entry name" value="Oligoxyloglucan reducing end-specific cellobiohydrolase"/>
    <property type="match status" value="1"/>
</dbReference>
<evidence type="ECO:0000313" key="1">
    <source>
        <dbReference type="EMBL" id="SKB64960.1"/>
    </source>
</evidence>
<dbReference type="RefSeq" id="WP_079717179.1">
    <property type="nucleotide sequence ID" value="NZ_FUYS01000005.1"/>
</dbReference>
<dbReference type="STRING" id="623280.SAMN05660226_02506"/>
<evidence type="ECO:0000313" key="2">
    <source>
        <dbReference type="Proteomes" id="UP000190541"/>
    </source>
</evidence>
<dbReference type="PROSITE" id="PS51257">
    <property type="entry name" value="PROKAR_LIPOPROTEIN"/>
    <property type="match status" value="1"/>
</dbReference>
<organism evidence="1 2">
    <name type="scientific">Parapedobacter luteus</name>
    <dbReference type="NCBI Taxonomy" id="623280"/>
    <lineage>
        <taxon>Bacteria</taxon>
        <taxon>Pseudomonadati</taxon>
        <taxon>Bacteroidota</taxon>
        <taxon>Sphingobacteriia</taxon>
        <taxon>Sphingobacteriales</taxon>
        <taxon>Sphingobacteriaceae</taxon>
        <taxon>Parapedobacter</taxon>
    </lineage>
</organism>
<dbReference type="AlphaFoldDB" id="A0A1T5D0F3"/>
<dbReference type="EMBL" id="FUYS01000005">
    <property type="protein sequence ID" value="SKB64960.1"/>
    <property type="molecule type" value="Genomic_DNA"/>
</dbReference>
<gene>
    <name evidence="1" type="ORF">SAMN05660226_02506</name>
</gene>
<evidence type="ECO:0008006" key="3">
    <source>
        <dbReference type="Google" id="ProtNLM"/>
    </source>
</evidence>
<proteinExistence type="predicted"/>
<sequence length="367" mass="41038">MRWLPVTFIVFLVLTGCKKSNELGGEREADDNPVQSEWKAHGFFLGDNVNQMNSMPTSDKLFFIGSNGLVAMEPVAEENGLEPFDAHIVRYAKDFDQPEKARLPLSPDFFIGYHKASHTIAFTSNLSPLLPYGKVYFSMKRLDPDFSEFAFIDPINGESMAINNANQVLVPFLATAEGKSVLRLALIDVQVTKMDSQSAIDTLQTRIISLDDDAGINLERIQSVEEDFFVSTAKNFYKIDKAGAVSQVLPKPIYSVLGLESVIYGMGEGTMFASTDKGVTWTELYEVPSDLYRSTLTRVDGKTIGYRNERLWEVSLSQSGMSARELDNQHQQNHTITSINEFEGYVFLTTTSGVFFKDPKGVLQDIR</sequence>
<name>A0A1T5D0F3_9SPHI</name>
<reference evidence="1 2" key="1">
    <citation type="submission" date="2017-02" db="EMBL/GenBank/DDBJ databases">
        <authorList>
            <person name="Peterson S.W."/>
        </authorList>
    </citation>
    <scope>NUCLEOTIDE SEQUENCE [LARGE SCALE GENOMIC DNA]</scope>
    <source>
        <strain evidence="1 2">DSM 22899</strain>
    </source>
</reference>
<accession>A0A1T5D0F3</accession>
<dbReference type="OrthoDB" id="9757809at2"/>
<dbReference type="Proteomes" id="UP000190541">
    <property type="component" value="Unassembled WGS sequence"/>
</dbReference>